<keyword evidence="10" id="KW-0282">Flagellum</keyword>
<comment type="function">
    <text evidence="1">Assembles around the rod to form the L-ring and probably protects the motor/basal body from shearing forces during rotation.</text>
</comment>
<keyword evidence="5 9" id="KW-0732">Signal</keyword>
<evidence type="ECO:0000313" key="10">
    <source>
        <dbReference type="EMBL" id="QDU43068.1"/>
    </source>
</evidence>
<comment type="subcellular location">
    <subcellularLocation>
        <location evidence="2">Bacterial flagellum basal body</location>
    </subcellularLocation>
    <subcellularLocation>
        <location evidence="3">Cell outer membrane</location>
    </subcellularLocation>
</comment>
<name>A0A517ZKS2_9PLAN</name>
<feature type="chain" id="PRO_5022041006" evidence="9">
    <location>
        <begin position="21"/>
        <end position="238"/>
    </location>
</feature>
<dbReference type="Pfam" id="PF02107">
    <property type="entry name" value="FlgH"/>
    <property type="match status" value="1"/>
</dbReference>
<evidence type="ECO:0000256" key="2">
    <source>
        <dbReference type="ARBA" id="ARBA00004117"/>
    </source>
</evidence>
<evidence type="ECO:0000256" key="7">
    <source>
        <dbReference type="ARBA" id="ARBA00023143"/>
    </source>
</evidence>
<keyword evidence="10" id="KW-0969">Cilium</keyword>
<dbReference type="KEGG" id="sdyn:Mal52_15390"/>
<dbReference type="GO" id="GO:0071973">
    <property type="term" value="P:bacterial-type flagellum-dependent cell motility"/>
    <property type="evidence" value="ECO:0007669"/>
    <property type="project" value="InterPro"/>
</dbReference>
<evidence type="ECO:0000256" key="8">
    <source>
        <dbReference type="ARBA" id="ARBA00023237"/>
    </source>
</evidence>
<reference evidence="10 11" key="1">
    <citation type="submission" date="2019-02" db="EMBL/GenBank/DDBJ databases">
        <title>Deep-cultivation of Planctomycetes and their phenomic and genomic characterization uncovers novel biology.</title>
        <authorList>
            <person name="Wiegand S."/>
            <person name="Jogler M."/>
            <person name="Boedeker C."/>
            <person name="Pinto D."/>
            <person name="Vollmers J."/>
            <person name="Rivas-Marin E."/>
            <person name="Kohn T."/>
            <person name="Peeters S.H."/>
            <person name="Heuer A."/>
            <person name="Rast P."/>
            <person name="Oberbeckmann S."/>
            <person name="Bunk B."/>
            <person name="Jeske O."/>
            <person name="Meyerdierks A."/>
            <person name="Storesund J.E."/>
            <person name="Kallscheuer N."/>
            <person name="Luecker S."/>
            <person name="Lage O.M."/>
            <person name="Pohl T."/>
            <person name="Merkel B.J."/>
            <person name="Hornburger P."/>
            <person name="Mueller R.-W."/>
            <person name="Bruemmer F."/>
            <person name="Labrenz M."/>
            <person name="Spormann A.M."/>
            <person name="Op den Camp H."/>
            <person name="Overmann J."/>
            <person name="Amann R."/>
            <person name="Jetten M.S.M."/>
            <person name="Mascher T."/>
            <person name="Medema M.H."/>
            <person name="Devos D.P."/>
            <person name="Kaster A.-K."/>
            <person name="Ovreas L."/>
            <person name="Rohde M."/>
            <person name="Galperin M.Y."/>
            <person name="Jogler C."/>
        </authorList>
    </citation>
    <scope>NUCLEOTIDE SEQUENCE [LARGE SCALE GENOMIC DNA]</scope>
    <source>
        <strain evidence="10 11">Mal52</strain>
    </source>
</reference>
<dbReference type="Proteomes" id="UP000319383">
    <property type="component" value="Chromosome"/>
</dbReference>
<dbReference type="GO" id="GO:0003774">
    <property type="term" value="F:cytoskeletal motor activity"/>
    <property type="evidence" value="ECO:0007669"/>
    <property type="project" value="InterPro"/>
</dbReference>
<evidence type="ECO:0000256" key="1">
    <source>
        <dbReference type="ARBA" id="ARBA00002591"/>
    </source>
</evidence>
<dbReference type="GO" id="GO:0009427">
    <property type="term" value="C:bacterial-type flagellum basal body, distal rod, L ring"/>
    <property type="evidence" value="ECO:0007669"/>
    <property type="project" value="InterPro"/>
</dbReference>
<dbReference type="GO" id="GO:0009279">
    <property type="term" value="C:cell outer membrane"/>
    <property type="evidence" value="ECO:0007669"/>
    <property type="project" value="UniProtKB-SubCell"/>
</dbReference>
<dbReference type="PANTHER" id="PTHR34933">
    <property type="entry name" value="FLAGELLAR L-RING PROTEIN"/>
    <property type="match status" value="1"/>
</dbReference>
<evidence type="ECO:0000256" key="6">
    <source>
        <dbReference type="ARBA" id="ARBA00023136"/>
    </source>
</evidence>
<organism evidence="10 11">
    <name type="scientific">Symmachiella dynata</name>
    <dbReference type="NCBI Taxonomy" id="2527995"/>
    <lineage>
        <taxon>Bacteria</taxon>
        <taxon>Pseudomonadati</taxon>
        <taxon>Planctomycetota</taxon>
        <taxon>Planctomycetia</taxon>
        <taxon>Planctomycetales</taxon>
        <taxon>Planctomycetaceae</taxon>
        <taxon>Symmachiella</taxon>
    </lineage>
</organism>
<accession>A0A517ZKS2</accession>
<evidence type="ECO:0000313" key="11">
    <source>
        <dbReference type="Proteomes" id="UP000319383"/>
    </source>
</evidence>
<comment type="similarity">
    <text evidence="4">Belongs to the FlgH family.</text>
</comment>
<evidence type="ECO:0000256" key="9">
    <source>
        <dbReference type="SAM" id="SignalP"/>
    </source>
</evidence>
<sequence length="238" mass="26981" precursor="true">MRWIIGCLLVYGAFPLTAEAQTTPLAMLKRPYESEPVPLFGIENRPPQILMRNHGRKIVDSSWVLAPAPVPEEIKIHDVVLVLVDERAVQQQQRQFQRQKQGIYAVELADWIGLDKKGNLVNAATNQPAVEVEYENRLQARGNQNVSESLTYRIAASVTSIRPNGNLIIGARKSIITNHDAWVYHMTGELDPKHIDGKDTIKSEYIVNLQINKRSTGKVRDSVKRGWMIRFLDFASPF</sequence>
<dbReference type="InterPro" id="IPR000527">
    <property type="entry name" value="Flag_Lring"/>
</dbReference>
<dbReference type="AlphaFoldDB" id="A0A517ZKS2"/>
<protein>
    <submittedName>
        <fullName evidence="10">Flagellar L-ring protein</fullName>
    </submittedName>
</protein>
<evidence type="ECO:0000256" key="4">
    <source>
        <dbReference type="ARBA" id="ARBA00006929"/>
    </source>
</evidence>
<evidence type="ECO:0000256" key="5">
    <source>
        <dbReference type="ARBA" id="ARBA00022729"/>
    </source>
</evidence>
<dbReference type="EMBL" id="CP036276">
    <property type="protein sequence ID" value="QDU43068.1"/>
    <property type="molecule type" value="Genomic_DNA"/>
</dbReference>
<keyword evidence="8" id="KW-0998">Cell outer membrane</keyword>
<feature type="signal peptide" evidence="9">
    <location>
        <begin position="1"/>
        <end position="20"/>
    </location>
</feature>
<dbReference type="PANTHER" id="PTHR34933:SF1">
    <property type="entry name" value="FLAGELLAR L-RING PROTEIN"/>
    <property type="match status" value="1"/>
</dbReference>
<gene>
    <name evidence="10" type="primary">flgH</name>
    <name evidence="10" type="ORF">Mal52_15390</name>
</gene>
<evidence type="ECO:0000256" key="3">
    <source>
        <dbReference type="ARBA" id="ARBA00004442"/>
    </source>
</evidence>
<keyword evidence="11" id="KW-1185">Reference proteome</keyword>
<dbReference type="RefSeq" id="WP_145375105.1">
    <property type="nucleotide sequence ID" value="NZ_CP036270.1"/>
</dbReference>
<keyword evidence="7" id="KW-0975">Bacterial flagellum</keyword>
<keyword evidence="6" id="KW-0472">Membrane</keyword>
<proteinExistence type="inferred from homology"/>
<dbReference type="OrthoDB" id="252240at2"/>
<keyword evidence="10" id="KW-0966">Cell projection</keyword>